<accession>A0A379YBK7</accession>
<dbReference type="Proteomes" id="UP000255529">
    <property type="component" value="Unassembled WGS sequence"/>
</dbReference>
<reference evidence="1 2" key="1">
    <citation type="submission" date="2018-06" db="EMBL/GenBank/DDBJ databases">
        <authorList>
            <consortium name="Pathogen Informatics"/>
            <person name="Doyle S."/>
        </authorList>
    </citation>
    <scope>NUCLEOTIDE SEQUENCE [LARGE SCALE GENOMIC DNA]</scope>
    <source>
        <strain evidence="1 2">NCTC11544</strain>
    </source>
</reference>
<dbReference type="AlphaFoldDB" id="A0A379YBK7"/>
<proteinExistence type="predicted"/>
<evidence type="ECO:0000313" key="1">
    <source>
        <dbReference type="EMBL" id="SUI43164.1"/>
    </source>
</evidence>
<evidence type="ECO:0000313" key="2">
    <source>
        <dbReference type="Proteomes" id="UP000255529"/>
    </source>
</evidence>
<sequence>MKKKAIPDELSLEQVNAIQIEAIKILLTGLVDSQFNSQQKEEIKVNVTEIFNIIDQANKMSPQPLQFWADGRSGIVETLNLMLPGCLDPKD</sequence>
<protein>
    <submittedName>
        <fullName evidence="1">Uncharacterized protein</fullName>
    </submittedName>
</protein>
<gene>
    <name evidence="1" type="ORF">NCTC11544_00095</name>
</gene>
<dbReference type="EMBL" id="UGYN01000002">
    <property type="protein sequence ID" value="SUI43164.1"/>
    <property type="molecule type" value="Genomic_DNA"/>
</dbReference>
<name>A0A379YBK7_9GAMM</name>
<organism evidence="1 2">
    <name type="scientific">Serratia quinivorans</name>
    <dbReference type="NCBI Taxonomy" id="137545"/>
    <lineage>
        <taxon>Bacteria</taxon>
        <taxon>Pseudomonadati</taxon>
        <taxon>Pseudomonadota</taxon>
        <taxon>Gammaproteobacteria</taxon>
        <taxon>Enterobacterales</taxon>
        <taxon>Yersiniaceae</taxon>
        <taxon>Serratia</taxon>
    </lineage>
</organism>